<keyword evidence="3" id="KW-1185">Reference proteome</keyword>
<reference evidence="2 3" key="1">
    <citation type="submission" date="2015-03" db="EMBL/GenBank/DDBJ databases">
        <title>Genome sequence of Variovorax paradoxus TBEA6.</title>
        <authorList>
            <person name="Poehlein A."/>
            <person name="Schuldes J."/>
            <person name="Wuebbeler J.H."/>
            <person name="Hiessl S."/>
            <person name="Steinbuechel A."/>
            <person name="Daniel R."/>
        </authorList>
    </citation>
    <scope>NUCLEOTIDE SEQUENCE [LARGE SCALE GENOMIC DNA]</scope>
    <source>
        <strain evidence="2 3">TBEA6</strain>
    </source>
</reference>
<evidence type="ECO:0000256" key="1">
    <source>
        <dbReference type="SAM" id="MobiDB-lite"/>
    </source>
</evidence>
<proteinExistence type="predicted"/>
<comment type="caution">
    <text evidence="2">The sequence shown here is derived from an EMBL/GenBank/DDBJ whole genome shotgun (WGS) entry which is preliminary data.</text>
</comment>
<evidence type="ECO:0000313" key="3">
    <source>
        <dbReference type="Proteomes" id="UP000035170"/>
    </source>
</evidence>
<dbReference type="EMBL" id="JZWI01000013">
    <property type="protein sequence ID" value="KLN55989.1"/>
    <property type="molecule type" value="Genomic_DNA"/>
</dbReference>
<sequence length="228" mass="24210">MLCCASACASRSSGPQVRLIVPRRSCFIAPSLRRGFTPPLRRSLRLRGLLMPCTLGRLVSSLSFSFGPSSGNPTTTTSADFSLRASPSPFQARGEISPGKNAILRRTIAPFTLPCFGHKSFAVSCPLALLGSASYEVRVPRLAVSLPASSPRSVALAQLRFASLAVASSREDLHLQDRAHAGRTTKRGRRPLAISARARPSNGSNCCRRSGDPGFVHPPATAQSRGSV</sequence>
<dbReference type="Proteomes" id="UP000035170">
    <property type="component" value="Unassembled WGS sequence"/>
</dbReference>
<evidence type="ECO:0000313" key="2">
    <source>
        <dbReference type="EMBL" id="KLN55989.1"/>
    </source>
</evidence>
<organism evidence="2 3">
    <name type="scientific">Variovorax paradoxus</name>
    <dbReference type="NCBI Taxonomy" id="34073"/>
    <lineage>
        <taxon>Bacteria</taxon>
        <taxon>Pseudomonadati</taxon>
        <taxon>Pseudomonadota</taxon>
        <taxon>Betaproteobacteria</taxon>
        <taxon>Burkholderiales</taxon>
        <taxon>Comamonadaceae</taxon>
        <taxon>Variovorax</taxon>
    </lineage>
</organism>
<gene>
    <name evidence="2" type="ORF">VPARA_26700</name>
</gene>
<accession>A0A0H2M0P5</accession>
<dbReference type="AlphaFoldDB" id="A0A0H2M0P5"/>
<protein>
    <submittedName>
        <fullName evidence="2">Uncharacterized protein</fullName>
    </submittedName>
</protein>
<feature type="region of interest" description="Disordered" evidence="1">
    <location>
        <begin position="197"/>
        <end position="228"/>
    </location>
</feature>
<name>A0A0H2M0P5_VARPD</name>